<feature type="region of interest" description="Disordered" evidence="1">
    <location>
        <begin position="197"/>
        <end position="219"/>
    </location>
</feature>
<keyword evidence="2" id="KW-0812">Transmembrane</keyword>
<feature type="compositionally biased region" description="Basic residues" evidence="1">
    <location>
        <begin position="207"/>
        <end position="219"/>
    </location>
</feature>
<dbReference type="InterPro" id="IPR014717">
    <property type="entry name" value="Transl_elong_EF1B/ribsomal_bS6"/>
</dbReference>
<dbReference type="PANTHER" id="PTHR39555:SF1">
    <property type="entry name" value="TYPE IV PILUS INNER MEMBRANE COMPONENT PILO"/>
    <property type="match status" value="1"/>
</dbReference>
<dbReference type="Proteomes" id="UP000524246">
    <property type="component" value="Unassembled WGS sequence"/>
</dbReference>
<evidence type="ECO:0000313" key="3">
    <source>
        <dbReference type="EMBL" id="NMC64131.1"/>
    </source>
</evidence>
<organism evidence="3 4">
    <name type="scientific">SAR324 cluster bacterium</name>
    <dbReference type="NCBI Taxonomy" id="2024889"/>
    <lineage>
        <taxon>Bacteria</taxon>
        <taxon>Deltaproteobacteria</taxon>
        <taxon>SAR324 cluster</taxon>
    </lineage>
</organism>
<dbReference type="InterPro" id="IPR007445">
    <property type="entry name" value="PilO"/>
</dbReference>
<evidence type="ECO:0000256" key="2">
    <source>
        <dbReference type="SAM" id="Phobius"/>
    </source>
</evidence>
<dbReference type="Pfam" id="PF04350">
    <property type="entry name" value="PilO"/>
    <property type="match status" value="1"/>
</dbReference>
<protein>
    <submittedName>
        <fullName evidence="3">Type 4a pilus biogenesis protein PilO</fullName>
    </submittedName>
</protein>
<accession>A0A7X9FTP0</accession>
<dbReference type="GO" id="GO:0043107">
    <property type="term" value="P:type IV pilus-dependent motility"/>
    <property type="evidence" value="ECO:0007669"/>
    <property type="project" value="InterPro"/>
</dbReference>
<dbReference type="GO" id="GO:0043683">
    <property type="term" value="P:type IV pilus assembly"/>
    <property type="evidence" value="ECO:0007669"/>
    <property type="project" value="InterPro"/>
</dbReference>
<keyword evidence="2" id="KW-0472">Membrane</keyword>
<dbReference type="AlphaFoldDB" id="A0A7X9FTP0"/>
<evidence type="ECO:0000256" key="1">
    <source>
        <dbReference type="SAM" id="MobiDB-lite"/>
    </source>
</evidence>
<reference evidence="3 4" key="1">
    <citation type="journal article" date="2020" name="Biotechnol. Biofuels">
        <title>New insights from the biogas microbiome by comprehensive genome-resolved metagenomics of nearly 1600 species originating from multiple anaerobic digesters.</title>
        <authorList>
            <person name="Campanaro S."/>
            <person name="Treu L."/>
            <person name="Rodriguez-R L.M."/>
            <person name="Kovalovszki A."/>
            <person name="Ziels R.M."/>
            <person name="Maus I."/>
            <person name="Zhu X."/>
            <person name="Kougias P.G."/>
            <person name="Basile A."/>
            <person name="Luo G."/>
            <person name="Schluter A."/>
            <person name="Konstantinidis K.T."/>
            <person name="Angelidaki I."/>
        </authorList>
    </citation>
    <scope>NUCLEOTIDE SEQUENCE [LARGE SCALE GENOMIC DNA]</scope>
    <source>
        <strain evidence="3">AS27yjCOA_65</strain>
    </source>
</reference>
<feature type="transmembrane region" description="Helical" evidence="2">
    <location>
        <begin position="18"/>
        <end position="37"/>
    </location>
</feature>
<proteinExistence type="predicted"/>
<name>A0A7X9FTP0_9DELT</name>
<keyword evidence="2" id="KW-1133">Transmembrane helix</keyword>
<comment type="caution">
    <text evidence="3">The sequence shown here is derived from an EMBL/GenBank/DDBJ whole genome shotgun (WGS) entry which is preliminary data.</text>
</comment>
<dbReference type="Gene3D" id="3.30.70.60">
    <property type="match status" value="1"/>
</dbReference>
<feature type="compositionally biased region" description="Basic and acidic residues" evidence="1">
    <location>
        <begin position="197"/>
        <end position="206"/>
    </location>
</feature>
<evidence type="ECO:0000313" key="4">
    <source>
        <dbReference type="Proteomes" id="UP000524246"/>
    </source>
</evidence>
<dbReference type="EMBL" id="JAAZON010000606">
    <property type="protein sequence ID" value="NMC64131.1"/>
    <property type="molecule type" value="Genomic_DNA"/>
</dbReference>
<gene>
    <name evidence="3" type="primary">pilO</name>
    <name evidence="3" type="ORF">GYA55_13285</name>
</gene>
<sequence length="219" mass="25244">MASAFIERFLERPKSHKVLFWIASLAFLIFVFWQYLYSPVSEKKAKLEGDKESLNKQISAERLVVRNLPKFREEVKALESLREMALNQLPYKRDMDGLLSSVTSLAKDSGLEVIRFAPGNEEIRDIYAERPIQLDFTGSFQQLMTFFDELSRLSRIISVTGINLKNPKGYQEEVQVGIDGSCKLLIYRQLEEDERIDTGSKEEDKFKRGKGKAPAVKRK</sequence>
<dbReference type="PANTHER" id="PTHR39555">
    <property type="entry name" value="FIMBRIAL ASSEMBLY PROTEIN PILO-LIKE PROTEIN-RELATED"/>
    <property type="match status" value="1"/>
</dbReference>